<feature type="region of interest" description="Disordered" evidence="3">
    <location>
        <begin position="249"/>
        <end position="273"/>
    </location>
</feature>
<dbReference type="InterPro" id="IPR002773">
    <property type="entry name" value="Deoxyhypusine_synthase"/>
</dbReference>
<dbReference type="GO" id="GO:0005737">
    <property type="term" value="C:cytoplasm"/>
    <property type="evidence" value="ECO:0007669"/>
    <property type="project" value="TreeGrafter"/>
</dbReference>
<proteinExistence type="inferred from homology"/>
<dbReference type="Proteomes" id="UP000095280">
    <property type="component" value="Unplaced"/>
</dbReference>
<organism evidence="4 5">
    <name type="scientific">Macrostomum lignano</name>
    <dbReference type="NCBI Taxonomy" id="282301"/>
    <lineage>
        <taxon>Eukaryota</taxon>
        <taxon>Metazoa</taxon>
        <taxon>Spiralia</taxon>
        <taxon>Lophotrochozoa</taxon>
        <taxon>Platyhelminthes</taxon>
        <taxon>Rhabditophora</taxon>
        <taxon>Macrostomorpha</taxon>
        <taxon>Macrostomida</taxon>
        <taxon>Macrostomidae</taxon>
        <taxon>Macrostomum</taxon>
    </lineage>
</organism>
<evidence type="ECO:0000256" key="2">
    <source>
        <dbReference type="ARBA" id="ARBA00023027"/>
    </source>
</evidence>
<evidence type="ECO:0000313" key="5">
    <source>
        <dbReference type="WBParaSite" id="maker-unitig_44319-snap-gene-0.1-mRNA-1"/>
    </source>
</evidence>
<protein>
    <submittedName>
        <fullName evidence="5">Uncharacterized protein</fullName>
    </submittedName>
</protein>
<dbReference type="AlphaFoldDB" id="A0A1I8FR38"/>
<feature type="compositionally biased region" description="Polar residues" evidence="3">
    <location>
        <begin position="1"/>
        <end position="12"/>
    </location>
</feature>
<dbReference type="PANTHER" id="PTHR11703:SF0">
    <property type="entry name" value="DEOXYHYPUSINE SYNTHASE"/>
    <property type="match status" value="1"/>
</dbReference>
<accession>A0A1I8FR38</accession>
<dbReference type="PANTHER" id="PTHR11703">
    <property type="entry name" value="DEOXYHYPUSINE SYNTHASE"/>
    <property type="match status" value="1"/>
</dbReference>
<keyword evidence="2" id="KW-0520">NAD</keyword>
<evidence type="ECO:0000313" key="4">
    <source>
        <dbReference type="Proteomes" id="UP000095280"/>
    </source>
</evidence>
<comment type="similarity">
    <text evidence="1">Belongs to the deoxyhypusine synthase family.</text>
</comment>
<dbReference type="Pfam" id="PF01916">
    <property type="entry name" value="DS"/>
    <property type="match status" value="1"/>
</dbReference>
<dbReference type="InterPro" id="IPR036982">
    <property type="entry name" value="Deoxyhypusine_synthase_sf"/>
</dbReference>
<dbReference type="WBParaSite" id="maker-unitig_44319-snap-gene-0.1-mRNA-1">
    <property type="protein sequence ID" value="maker-unitig_44319-snap-gene-0.1-mRNA-1"/>
    <property type="gene ID" value="maker-unitig_44319-snap-gene-0.1"/>
</dbReference>
<evidence type="ECO:0000256" key="1">
    <source>
        <dbReference type="ARBA" id="ARBA00009892"/>
    </source>
</evidence>
<feature type="region of interest" description="Disordered" evidence="3">
    <location>
        <begin position="1"/>
        <end position="22"/>
    </location>
</feature>
<dbReference type="InterPro" id="IPR029035">
    <property type="entry name" value="DHS-like_NAD/FAD-binding_dom"/>
</dbReference>
<evidence type="ECO:0000256" key="3">
    <source>
        <dbReference type="SAM" id="MobiDB-lite"/>
    </source>
</evidence>
<reference evidence="5" key="1">
    <citation type="submission" date="2016-11" db="UniProtKB">
        <authorList>
            <consortium name="WormBaseParasite"/>
        </authorList>
    </citation>
    <scope>IDENTIFICATION</scope>
</reference>
<dbReference type="SUPFAM" id="SSF52467">
    <property type="entry name" value="DHS-like NAD/FAD-binding domain"/>
    <property type="match status" value="1"/>
</dbReference>
<dbReference type="Gene3D" id="3.40.910.10">
    <property type="entry name" value="Deoxyhypusine synthase"/>
    <property type="match status" value="2"/>
</dbReference>
<sequence length="316" mass="33955">MQSASCQKTWTRGHQPVAGHRRNQRMLDCKFAQAGRKPRVPQPPMETCEECPNPNPYGRGPPRTAPYSWAFTSNMISSGVRESIRYLSSTTLVDVPRHTGGAPWRRTSSSACTQPTSATSIAGRAAQLRQAGINRIGNLAACRTRTTARLRVVAERSTTPSRCSMPVPPKRPSLCSALPSQTGACAYRCPGLVLDAIEGHPAVVNSQAVFARNTGMNSSGRRGREAPHLQCQPHCATGPTFAVFVNTGQEFDGSDSGARPDDGRQLGQNPAGRAGCEGLLGRHAGLPRSSWRRPSLSGWLAGQTNDLLELLTDLAF</sequence>
<name>A0A1I8FR38_9PLAT</name>
<dbReference type="GO" id="GO:0034038">
    <property type="term" value="F:deoxyhypusine synthase activity"/>
    <property type="evidence" value="ECO:0007669"/>
    <property type="project" value="TreeGrafter"/>
</dbReference>
<keyword evidence="4" id="KW-1185">Reference proteome</keyword>